<keyword evidence="5" id="KW-0393">Immunoglobulin domain</keyword>
<dbReference type="InterPro" id="IPR036179">
    <property type="entry name" value="Ig-like_dom_sf"/>
</dbReference>
<dbReference type="PANTHER" id="PTHR11640">
    <property type="entry name" value="NEPHRIN"/>
    <property type="match status" value="1"/>
</dbReference>
<evidence type="ECO:0000313" key="9">
    <source>
        <dbReference type="RefSeq" id="XP_019617136.1"/>
    </source>
</evidence>
<keyword evidence="4" id="KW-0325">Glycoprotein</keyword>
<keyword evidence="8" id="KW-1185">Reference proteome</keyword>
<accession>A0A6P4YJ84</accession>
<dbReference type="InterPro" id="IPR007110">
    <property type="entry name" value="Ig-like_dom"/>
</dbReference>
<dbReference type="GO" id="GO:0005886">
    <property type="term" value="C:plasma membrane"/>
    <property type="evidence" value="ECO:0007669"/>
    <property type="project" value="TreeGrafter"/>
</dbReference>
<feature type="domain" description="Ig-like" evidence="7">
    <location>
        <begin position="193"/>
        <end position="277"/>
    </location>
</feature>
<dbReference type="RefSeq" id="XP_019617136.1">
    <property type="nucleotide sequence ID" value="XM_019761577.1"/>
</dbReference>
<evidence type="ECO:0000256" key="3">
    <source>
        <dbReference type="ARBA" id="ARBA00023157"/>
    </source>
</evidence>
<dbReference type="SMART" id="SM00408">
    <property type="entry name" value="IGc2"/>
    <property type="match status" value="6"/>
</dbReference>
<evidence type="ECO:0000313" key="8">
    <source>
        <dbReference type="Proteomes" id="UP000515135"/>
    </source>
</evidence>
<dbReference type="CDD" id="cd00099">
    <property type="entry name" value="IgV"/>
    <property type="match status" value="1"/>
</dbReference>
<feature type="transmembrane region" description="Helical" evidence="6">
    <location>
        <begin position="472"/>
        <end position="499"/>
    </location>
</feature>
<dbReference type="SMART" id="SM00406">
    <property type="entry name" value="IGv"/>
    <property type="match status" value="4"/>
</dbReference>
<feature type="domain" description="Ig-like" evidence="7">
    <location>
        <begin position="692"/>
        <end position="793"/>
    </location>
</feature>
<evidence type="ECO:0000256" key="4">
    <source>
        <dbReference type="ARBA" id="ARBA00023180"/>
    </source>
</evidence>
<dbReference type="SUPFAM" id="SSF48726">
    <property type="entry name" value="Immunoglobulin"/>
    <property type="match status" value="6"/>
</dbReference>
<feature type="domain" description="Ig-like" evidence="7">
    <location>
        <begin position="367"/>
        <end position="467"/>
    </location>
</feature>
<keyword evidence="2 6" id="KW-0472">Membrane</keyword>
<dbReference type="GO" id="GO:0050839">
    <property type="term" value="F:cell adhesion molecule binding"/>
    <property type="evidence" value="ECO:0007669"/>
    <property type="project" value="TreeGrafter"/>
</dbReference>
<dbReference type="InterPro" id="IPR013783">
    <property type="entry name" value="Ig-like_fold"/>
</dbReference>
<feature type="transmembrane region" description="Helical" evidence="6">
    <location>
        <begin position="797"/>
        <end position="823"/>
    </location>
</feature>
<feature type="domain" description="Ig-like" evidence="7">
    <location>
        <begin position="282"/>
        <end position="356"/>
    </location>
</feature>
<dbReference type="Pfam" id="PF07686">
    <property type="entry name" value="V-set"/>
    <property type="match status" value="2"/>
</dbReference>
<sequence>MSVYPSVCSLAKMICFVSTVLVGNNVTMFCAFNGLADDDVVNWHKYNPSASNDKLSHVSSGTVVGPEFRRRFSIVGDNRSGEFNLRLTNAQPRDAGSYRCGVFSVRDARDAKLTVIGGSPLPQLAWYNGTQRMDIPDSARTEEPSENRVSLDLVISFLTKWDNGANFTCIADQEFPSVVQPKVTSVTIRVQYPPVVKMPKMSVVVTEGQSANLSCEVDSSPEASLTWWRLKKNLREGPLGSGTLLTLTNVTRNDRGTYQCRAINGVKPGGLGTMALDVKYPPYIRPSFPKEQSVIYGQGVFSMDCQAEGNPKPQVKWRRKDVNMFFNNPMTLSDVGYLEEGFYECIARSEGFREVRRGTFINVIGRPEVLSDSSAVSVPGGDTVRLSCRILADPPPDKITWLRTAPDSRQEQRYEGGRNGDVEVKTIVENEIRSELTIKSAKNAHVGDYTCKAINKFGSDQKEFRVSVTGSAVAVVGVIAGSAAVGMLLAIAAIVALSIRKGWIGRDKKKKKSSKPSESLAYCISGRSTMDYPVIHSTKTDTMNQKNVIELQHFDKTPRPRPPPKVDKSPYTSGLSYSMIANVPSYRNFPQSTAVRVGKSVTLTCAFDGLSPNDVVNWHWYNPETEAKLHHISSGSNVAPEFSRFSVVGNSQSGEFNLLVRNARPEDEGNYRCSVFSVRETKDAKLTVVGRPDVLSESSTVAVTGGDTVKLSCKIASDPPPEDISWVYRGREGEERRYRGGRVDDVEVKTMVGDRIQTELTIASATNANVGDYLCKAQNMFGSDQQEFRVEVTASQMVVVAVIAGSATIGMLLAILTAICIGLRKGWIGRDKKDLSEPAPAYSTVDTARIRRQDDTYTYSPRRSPYRDHVEELRGAVPKSSKYYNPPEPIWRMPEET</sequence>
<name>A0A6P4YJ84_BRABE</name>
<dbReference type="InterPro" id="IPR013098">
    <property type="entry name" value="Ig_I-set"/>
</dbReference>
<feature type="domain" description="Ig-like" evidence="7">
    <location>
        <begin position="584"/>
        <end position="687"/>
    </location>
</feature>
<protein>
    <submittedName>
        <fullName evidence="9">Hemicentin-1-like</fullName>
    </submittedName>
</protein>
<comment type="subcellular location">
    <subcellularLocation>
        <location evidence="1">Membrane</location>
        <topology evidence="1">Single-pass type I membrane protein</topology>
    </subcellularLocation>
</comment>
<evidence type="ECO:0000259" key="7">
    <source>
        <dbReference type="PROSITE" id="PS50835"/>
    </source>
</evidence>
<dbReference type="InterPro" id="IPR051275">
    <property type="entry name" value="Cell_adhesion_signaling"/>
</dbReference>
<dbReference type="Pfam" id="PF13927">
    <property type="entry name" value="Ig_3"/>
    <property type="match status" value="1"/>
</dbReference>
<dbReference type="Proteomes" id="UP000515135">
    <property type="component" value="Unplaced"/>
</dbReference>
<keyword evidence="6" id="KW-0812">Transmembrane</keyword>
<dbReference type="PROSITE" id="PS50835">
    <property type="entry name" value="IG_LIKE"/>
    <property type="match status" value="6"/>
</dbReference>
<dbReference type="PANTHER" id="PTHR11640:SF164">
    <property type="entry name" value="MAM DOMAIN-CONTAINING GLYCOSYLPHOSPHATIDYLINOSITOL ANCHOR PROTEIN 1"/>
    <property type="match status" value="1"/>
</dbReference>
<dbReference type="InterPro" id="IPR003598">
    <property type="entry name" value="Ig_sub2"/>
</dbReference>
<reference evidence="9" key="1">
    <citation type="submission" date="2025-08" db="UniProtKB">
        <authorList>
            <consortium name="RefSeq"/>
        </authorList>
    </citation>
    <scope>IDENTIFICATION</scope>
    <source>
        <tissue evidence="9">Gonad</tissue>
    </source>
</reference>
<dbReference type="Pfam" id="PF07679">
    <property type="entry name" value="I-set"/>
    <property type="match status" value="2"/>
</dbReference>
<evidence type="ECO:0000256" key="5">
    <source>
        <dbReference type="ARBA" id="ARBA00023319"/>
    </source>
</evidence>
<feature type="domain" description="Ig-like" evidence="7">
    <location>
        <begin position="5"/>
        <end position="114"/>
    </location>
</feature>
<dbReference type="Gene3D" id="2.60.40.10">
    <property type="entry name" value="Immunoglobulins"/>
    <property type="match status" value="7"/>
</dbReference>
<keyword evidence="3" id="KW-1015">Disulfide bond</keyword>
<organism evidence="8 9">
    <name type="scientific">Branchiostoma belcheri</name>
    <name type="common">Amphioxus</name>
    <dbReference type="NCBI Taxonomy" id="7741"/>
    <lineage>
        <taxon>Eukaryota</taxon>
        <taxon>Metazoa</taxon>
        <taxon>Chordata</taxon>
        <taxon>Cephalochordata</taxon>
        <taxon>Leptocardii</taxon>
        <taxon>Amphioxiformes</taxon>
        <taxon>Branchiostomatidae</taxon>
        <taxon>Branchiostoma</taxon>
    </lineage>
</organism>
<dbReference type="InterPro" id="IPR003599">
    <property type="entry name" value="Ig_sub"/>
</dbReference>
<keyword evidence="6" id="KW-1133">Transmembrane helix</keyword>
<dbReference type="AlphaFoldDB" id="A0A6P4YJ84"/>
<dbReference type="GeneID" id="109464572"/>
<evidence type="ECO:0000256" key="1">
    <source>
        <dbReference type="ARBA" id="ARBA00004479"/>
    </source>
</evidence>
<evidence type="ECO:0000256" key="2">
    <source>
        <dbReference type="ARBA" id="ARBA00023136"/>
    </source>
</evidence>
<dbReference type="InterPro" id="IPR013106">
    <property type="entry name" value="Ig_V-set"/>
</dbReference>
<evidence type="ECO:0000256" key="6">
    <source>
        <dbReference type="SAM" id="Phobius"/>
    </source>
</evidence>
<dbReference type="KEGG" id="bbel:109464572"/>
<proteinExistence type="predicted"/>
<dbReference type="GO" id="GO:0098609">
    <property type="term" value="P:cell-cell adhesion"/>
    <property type="evidence" value="ECO:0007669"/>
    <property type="project" value="TreeGrafter"/>
</dbReference>
<dbReference type="OrthoDB" id="6413693at2759"/>
<gene>
    <name evidence="9" type="primary">LOC109464572</name>
</gene>
<dbReference type="GO" id="GO:0005911">
    <property type="term" value="C:cell-cell junction"/>
    <property type="evidence" value="ECO:0007669"/>
    <property type="project" value="TreeGrafter"/>
</dbReference>
<dbReference type="SMART" id="SM00409">
    <property type="entry name" value="IG"/>
    <property type="match status" value="6"/>
</dbReference>